<keyword evidence="3" id="KW-1185">Reference proteome</keyword>
<dbReference type="EMBL" id="KK914309">
    <property type="protein sequence ID" value="KDP42189.1"/>
    <property type="molecule type" value="Genomic_DNA"/>
</dbReference>
<dbReference type="KEGG" id="jcu:105629969"/>
<sequence length="367" mass="42661">MSLPPEIIVDIFLKLPVKPLLRFRCLSKSMCSTIDDSDFIKAHLNRSIETNTHKKLILFGHTKTSTVISGIYAVDLSDGLKESVKLDNSLNHGRFSVIDCCSGLFLLLEPRIINSLNTVKLVLWNPFTKRYKRLTDPPVESSSMFKPLQQYSYRYFDSFGLGYDAARNDHKVVRILYEKPKEVWIYSLRSDSWRKVEDWCQIALGVMGMFVNGVMYFEGENLENIVSFDFATEKFSIMPFPEGYEKSCSHLRVLEGRLCLCTLGRHRTLDIYVGDKHEDGLTWSKLIKIPDYQTHTDHIRNLRPLCYSREGDKILLIEERDDFVWYDLNKKTTESIQTVCDIKKHYRLKFFNLSNNTTCWESLVSLG</sequence>
<organism evidence="2 3">
    <name type="scientific">Jatropha curcas</name>
    <name type="common">Barbados nut</name>
    <dbReference type="NCBI Taxonomy" id="180498"/>
    <lineage>
        <taxon>Eukaryota</taxon>
        <taxon>Viridiplantae</taxon>
        <taxon>Streptophyta</taxon>
        <taxon>Embryophyta</taxon>
        <taxon>Tracheophyta</taxon>
        <taxon>Spermatophyta</taxon>
        <taxon>Magnoliopsida</taxon>
        <taxon>eudicotyledons</taxon>
        <taxon>Gunneridae</taxon>
        <taxon>Pentapetalae</taxon>
        <taxon>rosids</taxon>
        <taxon>fabids</taxon>
        <taxon>Malpighiales</taxon>
        <taxon>Euphorbiaceae</taxon>
        <taxon>Crotonoideae</taxon>
        <taxon>Jatropheae</taxon>
        <taxon>Jatropha</taxon>
    </lineage>
</organism>
<name>A0A067LDN8_JATCU</name>
<dbReference type="OrthoDB" id="852004at2759"/>
<dbReference type="PANTHER" id="PTHR31672">
    <property type="entry name" value="BNACNNG10540D PROTEIN"/>
    <property type="match status" value="1"/>
</dbReference>
<dbReference type="InterPro" id="IPR017451">
    <property type="entry name" value="F-box-assoc_interact_dom"/>
</dbReference>
<dbReference type="PANTHER" id="PTHR31672:SF13">
    <property type="entry name" value="F-BOX PROTEIN CPR30-LIKE"/>
    <property type="match status" value="1"/>
</dbReference>
<dbReference type="InterPro" id="IPR001810">
    <property type="entry name" value="F-box_dom"/>
</dbReference>
<gene>
    <name evidence="2" type="ORF">JCGZ_02919</name>
</gene>
<proteinExistence type="predicted"/>
<dbReference type="STRING" id="180498.A0A067LDN8"/>
<dbReference type="InterPro" id="IPR050796">
    <property type="entry name" value="SCF_F-box_component"/>
</dbReference>
<protein>
    <recommendedName>
        <fullName evidence="1">F-box domain-containing protein</fullName>
    </recommendedName>
</protein>
<dbReference type="SMART" id="SM00256">
    <property type="entry name" value="FBOX"/>
    <property type="match status" value="1"/>
</dbReference>
<dbReference type="NCBIfam" id="TIGR01640">
    <property type="entry name" value="F_box_assoc_1"/>
    <property type="match status" value="1"/>
</dbReference>
<dbReference type="SUPFAM" id="SSF81383">
    <property type="entry name" value="F-box domain"/>
    <property type="match status" value="1"/>
</dbReference>
<dbReference type="InterPro" id="IPR011043">
    <property type="entry name" value="Gal_Oxase/kelch_b-propeller"/>
</dbReference>
<dbReference type="Pfam" id="PF07734">
    <property type="entry name" value="FBA_1"/>
    <property type="match status" value="1"/>
</dbReference>
<evidence type="ECO:0000259" key="1">
    <source>
        <dbReference type="PROSITE" id="PS50181"/>
    </source>
</evidence>
<dbReference type="SUPFAM" id="SSF50965">
    <property type="entry name" value="Galactose oxidase, central domain"/>
    <property type="match status" value="1"/>
</dbReference>
<dbReference type="InterPro" id="IPR006527">
    <property type="entry name" value="F-box-assoc_dom_typ1"/>
</dbReference>
<dbReference type="Pfam" id="PF00646">
    <property type="entry name" value="F-box"/>
    <property type="match status" value="1"/>
</dbReference>
<dbReference type="InterPro" id="IPR036047">
    <property type="entry name" value="F-box-like_dom_sf"/>
</dbReference>
<accession>A0A067LDN8</accession>
<evidence type="ECO:0000313" key="3">
    <source>
        <dbReference type="Proteomes" id="UP000027138"/>
    </source>
</evidence>
<dbReference type="Proteomes" id="UP000027138">
    <property type="component" value="Unassembled WGS sequence"/>
</dbReference>
<feature type="domain" description="F-box" evidence="1">
    <location>
        <begin position="1"/>
        <end position="43"/>
    </location>
</feature>
<dbReference type="AlphaFoldDB" id="A0A067LDN8"/>
<evidence type="ECO:0000313" key="2">
    <source>
        <dbReference type="EMBL" id="KDP42189.1"/>
    </source>
</evidence>
<reference evidence="2 3" key="1">
    <citation type="journal article" date="2014" name="PLoS ONE">
        <title>Global Analysis of Gene Expression Profiles in Physic Nut (Jatropha curcas L.) Seedlings Exposed to Salt Stress.</title>
        <authorList>
            <person name="Zhang L."/>
            <person name="Zhang C."/>
            <person name="Wu P."/>
            <person name="Chen Y."/>
            <person name="Li M."/>
            <person name="Jiang H."/>
            <person name="Wu G."/>
        </authorList>
    </citation>
    <scope>NUCLEOTIDE SEQUENCE [LARGE SCALE GENOMIC DNA]</scope>
    <source>
        <strain evidence="3">cv. GZQX0401</strain>
        <tissue evidence="2">Young leaves</tissue>
    </source>
</reference>
<dbReference type="PROSITE" id="PS50181">
    <property type="entry name" value="FBOX"/>
    <property type="match status" value="1"/>
</dbReference>